<reference evidence="8" key="1">
    <citation type="submission" date="2021-04" db="EMBL/GenBank/DDBJ databases">
        <authorList>
            <person name="Tunstrom K."/>
        </authorList>
    </citation>
    <scope>NUCLEOTIDE SEQUENCE</scope>
</reference>
<keyword evidence="2 5" id="KW-0812">Transmembrane</keyword>
<dbReference type="Proteomes" id="UP000691718">
    <property type="component" value="Unassembled WGS sequence"/>
</dbReference>
<feature type="transmembrane region" description="Helical" evidence="6">
    <location>
        <begin position="110"/>
        <end position="129"/>
    </location>
</feature>
<dbReference type="PANTHER" id="PTHR22776">
    <property type="entry name" value="MARVEL-CONTAINING POTENTIAL LIPID RAFT-ASSOCIATED PROTEIN"/>
    <property type="match status" value="1"/>
</dbReference>
<keyword evidence="3 6" id="KW-1133">Transmembrane helix</keyword>
<evidence type="ECO:0000256" key="1">
    <source>
        <dbReference type="ARBA" id="ARBA00004141"/>
    </source>
</evidence>
<feature type="transmembrane region" description="Helical" evidence="6">
    <location>
        <begin position="50"/>
        <end position="71"/>
    </location>
</feature>
<comment type="caution">
    <text evidence="8">The sequence shown here is derived from an EMBL/GenBank/DDBJ whole genome shotgun (WGS) entry which is preliminary data.</text>
</comment>
<feature type="transmembrane region" description="Helical" evidence="6">
    <location>
        <begin position="77"/>
        <end position="98"/>
    </location>
</feature>
<accession>A0A8S3Y648</accession>
<evidence type="ECO:0000256" key="2">
    <source>
        <dbReference type="ARBA" id="ARBA00022692"/>
    </source>
</evidence>
<dbReference type="InterPro" id="IPR008253">
    <property type="entry name" value="Marvel"/>
</dbReference>
<feature type="transmembrane region" description="Helical" evidence="6">
    <location>
        <begin position="135"/>
        <end position="154"/>
    </location>
</feature>
<evidence type="ECO:0000256" key="6">
    <source>
        <dbReference type="SAM" id="Phobius"/>
    </source>
</evidence>
<dbReference type="AlphaFoldDB" id="A0A8S3Y648"/>
<proteinExistence type="predicted"/>
<dbReference type="InterPro" id="IPR050578">
    <property type="entry name" value="MARVEL-CKLF_proteins"/>
</dbReference>
<dbReference type="EMBL" id="CAJQZP010001459">
    <property type="protein sequence ID" value="CAG5048049.1"/>
    <property type="molecule type" value="Genomic_DNA"/>
</dbReference>
<sequence length="167" mass="19232">MCKTSISTLSTMYDGSANQTQQAPNPVPPEQKVIRFDKGYLKTLPGILKIVELLCNFIGFICIKVSWAWLSSIFYNLLYWLGIIITAFLLCMYMFHFVEKYDRWPWLRLEFFYCAAMVLAYIILSIFATTVGENGYAVGFFGLCAIIAYGYDGYLKYKAWKRGLPPQ</sequence>
<feature type="domain" description="MARVEL" evidence="7">
    <location>
        <begin position="40"/>
        <end position="161"/>
    </location>
</feature>
<dbReference type="PROSITE" id="PS51225">
    <property type="entry name" value="MARVEL"/>
    <property type="match status" value="1"/>
</dbReference>
<organism evidence="8 9">
    <name type="scientific">Parnassius apollo</name>
    <name type="common">Apollo butterfly</name>
    <name type="synonym">Papilio apollo</name>
    <dbReference type="NCBI Taxonomy" id="110799"/>
    <lineage>
        <taxon>Eukaryota</taxon>
        <taxon>Metazoa</taxon>
        <taxon>Ecdysozoa</taxon>
        <taxon>Arthropoda</taxon>
        <taxon>Hexapoda</taxon>
        <taxon>Insecta</taxon>
        <taxon>Pterygota</taxon>
        <taxon>Neoptera</taxon>
        <taxon>Endopterygota</taxon>
        <taxon>Lepidoptera</taxon>
        <taxon>Glossata</taxon>
        <taxon>Ditrysia</taxon>
        <taxon>Papilionoidea</taxon>
        <taxon>Papilionidae</taxon>
        <taxon>Parnassiinae</taxon>
        <taxon>Parnassini</taxon>
        <taxon>Parnassius</taxon>
        <taxon>Parnassius</taxon>
    </lineage>
</organism>
<evidence type="ECO:0000256" key="3">
    <source>
        <dbReference type="ARBA" id="ARBA00022989"/>
    </source>
</evidence>
<evidence type="ECO:0000313" key="9">
    <source>
        <dbReference type="Proteomes" id="UP000691718"/>
    </source>
</evidence>
<evidence type="ECO:0000313" key="8">
    <source>
        <dbReference type="EMBL" id="CAG5048049.1"/>
    </source>
</evidence>
<dbReference type="GO" id="GO:0016020">
    <property type="term" value="C:membrane"/>
    <property type="evidence" value="ECO:0007669"/>
    <property type="project" value="UniProtKB-SubCell"/>
</dbReference>
<keyword evidence="9" id="KW-1185">Reference proteome</keyword>
<evidence type="ECO:0000256" key="4">
    <source>
        <dbReference type="ARBA" id="ARBA00023136"/>
    </source>
</evidence>
<gene>
    <name evidence="8" type="ORF">PAPOLLO_LOCUS24075</name>
</gene>
<dbReference type="PANTHER" id="PTHR22776:SF49">
    <property type="entry name" value="MARVEL DOMAIN-CONTAINING PROTEIN"/>
    <property type="match status" value="1"/>
</dbReference>
<protein>
    <submittedName>
        <fullName evidence="8">(apollo) hypothetical protein</fullName>
    </submittedName>
</protein>
<comment type="subcellular location">
    <subcellularLocation>
        <location evidence="1">Membrane</location>
        <topology evidence="1">Multi-pass membrane protein</topology>
    </subcellularLocation>
</comment>
<evidence type="ECO:0000256" key="5">
    <source>
        <dbReference type="PROSITE-ProRule" id="PRU00581"/>
    </source>
</evidence>
<keyword evidence="4 5" id="KW-0472">Membrane</keyword>
<dbReference type="OrthoDB" id="10028364at2759"/>
<name>A0A8S3Y648_PARAO</name>
<evidence type="ECO:0000259" key="7">
    <source>
        <dbReference type="PROSITE" id="PS51225"/>
    </source>
</evidence>